<accession>A0A8B8P4F9</accession>
<dbReference type="Proteomes" id="UP000827889">
    <property type="component" value="Chromosome 1"/>
</dbReference>
<organism evidence="2 3">
    <name type="scientific">Rhodamnia argentea</name>
    <dbReference type="NCBI Taxonomy" id="178133"/>
    <lineage>
        <taxon>Eukaryota</taxon>
        <taxon>Viridiplantae</taxon>
        <taxon>Streptophyta</taxon>
        <taxon>Embryophyta</taxon>
        <taxon>Tracheophyta</taxon>
        <taxon>Spermatophyta</taxon>
        <taxon>Magnoliopsida</taxon>
        <taxon>eudicotyledons</taxon>
        <taxon>Gunneridae</taxon>
        <taxon>Pentapetalae</taxon>
        <taxon>rosids</taxon>
        <taxon>malvids</taxon>
        <taxon>Myrtales</taxon>
        <taxon>Myrtaceae</taxon>
        <taxon>Myrtoideae</taxon>
        <taxon>Myrteae</taxon>
        <taxon>Australasian group</taxon>
        <taxon>Rhodamnia</taxon>
    </lineage>
</organism>
<gene>
    <name evidence="3" type="primary">LOC115740302</name>
</gene>
<dbReference type="PANTHER" id="PTHR33784:SF10">
    <property type="entry name" value="F-BOX PROTEIN"/>
    <property type="match status" value="1"/>
</dbReference>
<evidence type="ECO:0000259" key="1">
    <source>
        <dbReference type="Pfam" id="PF23310"/>
    </source>
</evidence>
<reference evidence="3" key="2">
    <citation type="submission" date="2025-08" db="UniProtKB">
        <authorList>
            <consortium name="RefSeq"/>
        </authorList>
    </citation>
    <scope>IDENTIFICATION</scope>
    <source>
        <tissue evidence="3">Leaf</tissue>
    </source>
</reference>
<evidence type="ECO:0000313" key="2">
    <source>
        <dbReference type="Proteomes" id="UP000827889"/>
    </source>
</evidence>
<dbReference type="InterPro" id="IPR040338">
    <property type="entry name" value="At1g67623-like"/>
</dbReference>
<name>A0A8B8P4F9_9MYRT</name>
<proteinExistence type="predicted"/>
<evidence type="ECO:0000313" key="3">
    <source>
        <dbReference type="RefSeq" id="XP_030529641.2"/>
    </source>
</evidence>
<sequence length="222" mass="25673">MEIDAFDVLPRDMVVEILASVAANSMDDFFNAKISCKIFNKLGEEDYVYQQISFDKISKILWWHPEEGKAFIQRCIKCNNPEALYTQGLYECVSLVKVELGMELLKRAAQIGPVGASYVVGLLLVCEGGELKKEGVRLLRQVYASGRVVECRKKYIDVVRDMWWNNVAIFGGEPPRYDRRVQNEHCKRRGWVRDIDHYDNTECEQCICRSEIEILYKYGGRP</sequence>
<dbReference type="RefSeq" id="XP_030529641.2">
    <property type="nucleotide sequence ID" value="XM_030673781.2"/>
</dbReference>
<dbReference type="AlphaFoldDB" id="A0A8B8P4F9"/>
<protein>
    <submittedName>
        <fullName evidence="3">F-box protein At1g67623</fullName>
    </submittedName>
</protein>
<dbReference type="InterPro" id="IPR057136">
    <property type="entry name" value="At2g35280_TPR_dom"/>
</dbReference>
<keyword evidence="2" id="KW-1185">Reference proteome</keyword>
<dbReference type="GeneID" id="115740302"/>
<dbReference type="Pfam" id="PF23310">
    <property type="entry name" value="TPR_27"/>
    <property type="match status" value="1"/>
</dbReference>
<dbReference type="PANTHER" id="PTHR33784">
    <property type="entry name" value="OS05G0482100 PROTEIN"/>
    <property type="match status" value="1"/>
</dbReference>
<dbReference type="KEGG" id="rarg:115740302"/>
<feature type="domain" description="At2g35280-like TPR" evidence="1">
    <location>
        <begin position="58"/>
        <end position="159"/>
    </location>
</feature>
<reference evidence="2" key="1">
    <citation type="submission" date="2025-05" db="UniProtKB">
        <authorList>
            <consortium name="RefSeq"/>
        </authorList>
    </citation>
    <scope>NUCLEOTIDE SEQUENCE [LARGE SCALE GENOMIC DNA]</scope>
</reference>